<reference evidence="2" key="1">
    <citation type="submission" date="2016-10" db="EMBL/GenBank/DDBJ databases">
        <authorList>
            <person name="Varghese N."/>
            <person name="Submissions S."/>
        </authorList>
    </citation>
    <scope>NUCLEOTIDE SEQUENCE [LARGE SCALE GENOMIC DNA]</scope>
    <source>
        <strain evidence="2">DSM 24499</strain>
    </source>
</reference>
<dbReference type="Gene3D" id="3.40.50.1820">
    <property type="entry name" value="alpha/beta hydrolase"/>
    <property type="match status" value="1"/>
</dbReference>
<organism evidence="1 2">
    <name type="scientific">Zunongwangia mangrovi</name>
    <dbReference type="NCBI Taxonomy" id="1334022"/>
    <lineage>
        <taxon>Bacteria</taxon>
        <taxon>Pseudomonadati</taxon>
        <taxon>Bacteroidota</taxon>
        <taxon>Flavobacteriia</taxon>
        <taxon>Flavobacteriales</taxon>
        <taxon>Flavobacteriaceae</taxon>
        <taxon>Zunongwangia</taxon>
    </lineage>
</organism>
<dbReference type="SUPFAM" id="SSF53474">
    <property type="entry name" value="alpha/beta-Hydrolases"/>
    <property type="match status" value="1"/>
</dbReference>
<protein>
    <submittedName>
        <fullName evidence="1">Pimeloyl-ACP methyl ester carboxylesterase</fullName>
    </submittedName>
</protein>
<dbReference type="STRING" id="1334022.SAMN04487907_102286"/>
<accession>A0A1I1GI93</accession>
<keyword evidence="2" id="KW-1185">Reference proteome</keyword>
<sequence>MSDSDNQLIHVYFMPGMAANPSIFEFIELPEDQFKIHWLTWLIPVKNESIQEYSKRIVENIQHENIVLIGVSFGGVIVQEMAKHIKVRRLIIISSIKCRDELPKKMKFAHKTGVHRLLPIGLLDYIDHLEKVAVNDYLKKRAKLYRQYLSVRDKYYLSWAIQNMVAWDCSTVNPEIIHIHGDKDIVFPIKYINDAIVIKGGTHVMIINRFRWFNKYLPDLILKGKEAIENNPKIIKI</sequence>
<dbReference type="InterPro" id="IPR029058">
    <property type="entry name" value="AB_hydrolase_fold"/>
</dbReference>
<dbReference type="Proteomes" id="UP000199438">
    <property type="component" value="Unassembled WGS sequence"/>
</dbReference>
<dbReference type="EMBL" id="FOKV01000002">
    <property type="protein sequence ID" value="SFC11231.1"/>
    <property type="molecule type" value="Genomic_DNA"/>
</dbReference>
<evidence type="ECO:0000313" key="2">
    <source>
        <dbReference type="Proteomes" id="UP000199438"/>
    </source>
</evidence>
<proteinExistence type="predicted"/>
<gene>
    <name evidence="1" type="ORF">SAMN04487907_102286</name>
</gene>
<evidence type="ECO:0000313" key="1">
    <source>
        <dbReference type="EMBL" id="SFC11231.1"/>
    </source>
</evidence>
<dbReference type="RefSeq" id="WP_245758600.1">
    <property type="nucleotide sequence ID" value="NZ_FOKV01000002.1"/>
</dbReference>
<dbReference type="AlphaFoldDB" id="A0A1I1GI93"/>
<name>A0A1I1GI93_9FLAO</name>